<dbReference type="AlphaFoldDB" id="A0A2R8ABH7"/>
<dbReference type="OrthoDB" id="9993049at2"/>
<dbReference type="Proteomes" id="UP000244932">
    <property type="component" value="Unassembled WGS sequence"/>
</dbReference>
<evidence type="ECO:0000256" key="1">
    <source>
        <dbReference type="SAM" id="MobiDB-lite"/>
    </source>
</evidence>
<keyword evidence="3" id="KW-1185">Reference proteome</keyword>
<dbReference type="RefSeq" id="WP_116203182.1">
    <property type="nucleotide sequence ID" value="NZ_OMKW01000002.1"/>
</dbReference>
<evidence type="ECO:0000313" key="2">
    <source>
        <dbReference type="EMBL" id="SPF29577.1"/>
    </source>
</evidence>
<proteinExistence type="predicted"/>
<organism evidence="2 3">
    <name type="scientific">Pontivivens insulae</name>
    <dbReference type="NCBI Taxonomy" id="1639689"/>
    <lineage>
        <taxon>Bacteria</taxon>
        <taxon>Pseudomonadati</taxon>
        <taxon>Pseudomonadota</taxon>
        <taxon>Alphaproteobacteria</taxon>
        <taxon>Rhodobacterales</taxon>
        <taxon>Paracoccaceae</taxon>
        <taxon>Pontivivens</taxon>
    </lineage>
</organism>
<sequence length="233" mass="25745">MTADQTSRGAHKSQASSLSSLGGDATISLRLEQSGALVVKQFDFILTHGRMRLSFNEDMPLEDVFRDEIVEAIGYLVARVGDTSLLSAPEFEVDAGGCNISGATILTSIVKDNATAITVRLRDIRGNAMELLTKNVVPPTVDAELLQRTIDDALNRIYVPLRNFDAALERAMEERRDGDVDRLHAQILAFRSEIDTVCFNFERLLSEEIARLDKDGELGLARQANLRIIPRDS</sequence>
<gene>
    <name evidence="2" type="ORF">POI8812_01890</name>
</gene>
<dbReference type="EMBL" id="OMKW01000002">
    <property type="protein sequence ID" value="SPF29577.1"/>
    <property type="molecule type" value="Genomic_DNA"/>
</dbReference>
<feature type="region of interest" description="Disordered" evidence="1">
    <location>
        <begin position="1"/>
        <end position="20"/>
    </location>
</feature>
<evidence type="ECO:0000313" key="3">
    <source>
        <dbReference type="Proteomes" id="UP000244932"/>
    </source>
</evidence>
<accession>A0A2R8ABH7</accession>
<reference evidence="2 3" key="1">
    <citation type="submission" date="2018-03" db="EMBL/GenBank/DDBJ databases">
        <authorList>
            <person name="Keele B.F."/>
        </authorList>
    </citation>
    <scope>NUCLEOTIDE SEQUENCE [LARGE SCALE GENOMIC DNA]</scope>
    <source>
        <strain evidence="2 3">CeCT 8812</strain>
    </source>
</reference>
<name>A0A2R8ABH7_9RHOB</name>
<protein>
    <submittedName>
        <fullName evidence="2">Uncharacterized protein</fullName>
    </submittedName>
</protein>